<evidence type="ECO:0000313" key="14">
    <source>
        <dbReference type="EMBL" id="CAB4826033.1"/>
    </source>
</evidence>
<protein>
    <recommendedName>
        <fullName evidence="3">glucose-1-phosphate thymidylyltransferase</fullName>
        <ecNumber evidence="3">2.7.7.24</ecNumber>
    </recommendedName>
</protein>
<comment type="catalytic activity">
    <reaction evidence="8">
        <text>dTTP + alpha-D-glucose 1-phosphate + H(+) = dTDP-alpha-D-glucose + diphosphate</text>
        <dbReference type="Rhea" id="RHEA:15225"/>
        <dbReference type="ChEBI" id="CHEBI:15378"/>
        <dbReference type="ChEBI" id="CHEBI:33019"/>
        <dbReference type="ChEBI" id="CHEBI:37568"/>
        <dbReference type="ChEBI" id="CHEBI:57477"/>
        <dbReference type="ChEBI" id="CHEBI:58601"/>
        <dbReference type="EC" id="2.7.7.24"/>
    </reaction>
</comment>
<dbReference type="EMBL" id="CAFBQX010000003">
    <property type="protein sequence ID" value="CAB5072276.1"/>
    <property type="molecule type" value="Genomic_DNA"/>
</dbReference>
<evidence type="ECO:0000313" key="12">
    <source>
        <dbReference type="EMBL" id="CAB4716435.1"/>
    </source>
</evidence>
<gene>
    <name evidence="11" type="ORF">UFOPK2510_00807</name>
    <name evidence="12" type="ORF">UFOPK2718_00159</name>
    <name evidence="13" type="ORF">UFOPK2936_00745</name>
    <name evidence="14" type="ORF">UFOPK3174_00547</name>
    <name evidence="15" type="ORF">UFOPK3328_00076</name>
    <name evidence="16" type="ORF">UFOPK3779_00076</name>
    <name evidence="17" type="ORF">UFOPK3913_00102</name>
    <name evidence="10" type="ORF">UFOPK4107_00563</name>
    <name evidence="18" type="ORF">UFOPK4403_00751</name>
</gene>
<dbReference type="Gene3D" id="3.90.550.10">
    <property type="entry name" value="Spore Coat Polysaccharide Biosynthesis Protein SpsA, Chain A"/>
    <property type="match status" value="1"/>
</dbReference>
<dbReference type="EC" id="2.7.7.24" evidence="3"/>
<evidence type="ECO:0000256" key="2">
    <source>
        <dbReference type="ARBA" id="ARBA00010480"/>
    </source>
</evidence>
<dbReference type="EMBL" id="CAEZXO010000004">
    <property type="protein sequence ID" value="CAB4692750.1"/>
    <property type="molecule type" value="Genomic_DNA"/>
</dbReference>
<evidence type="ECO:0000313" key="10">
    <source>
        <dbReference type="EMBL" id="CAB4335477.1"/>
    </source>
</evidence>
<dbReference type="EMBL" id="CAFBLD010000001">
    <property type="protein sequence ID" value="CAB4855485.1"/>
    <property type="molecule type" value="Genomic_DNA"/>
</dbReference>
<dbReference type="GO" id="GO:0046872">
    <property type="term" value="F:metal ion binding"/>
    <property type="evidence" value="ECO:0007669"/>
    <property type="project" value="UniProtKB-KW"/>
</dbReference>
<keyword evidence="5" id="KW-0548">Nucleotidyltransferase</keyword>
<dbReference type="EMBL" id="CAEZZW010000003">
    <property type="protein sequence ID" value="CAB4778936.1"/>
    <property type="molecule type" value="Genomic_DNA"/>
</dbReference>
<evidence type="ECO:0000313" key="11">
    <source>
        <dbReference type="EMBL" id="CAB4692750.1"/>
    </source>
</evidence>
<comment type="cofactor">
    <cofactor evidence="1">
        <name>Mg(2+)</name>
        <dbReference type="ChEBI" id="CHEBI:18420"/>
    </cofactor>
</comment>
<dbReference type="InterPro" id="IPR029044">
    <property type="entry name" value="Nucleotide-diphossugar_trans"/>
</dbReference>
<dbReference type="EMBL" id="CAEZYM010000001">
    <property type="protein sequence ID" value="CAB4716435.1"/>
    <property type="molecule type" value="Genomic_DNA"/>
</dbReference>
<organism evidence="12">
    <name type="scientific">freshwater metagenome</name>
    <dbReference type="NCBI Taxonomy" id="449393"/>
    <lineage>
        <taxon>unclassified sequences</taxon>
        <taxon>metagenomes</taxon>
        <taxon>ecological metagenomes</taxon>
    </lineage>
</organism>
<sequence>MQGILLSGGNGTRLWPMTIATSKQLLPVYDKPLVYYPLSTLMLSGVRDIVVITTPNSAAAHQNLLKDGSQWGINISYAVQNEPKGIPDAFNVAEGLLDTSKGVVLILGDNFFYGPDFDQEVLFTPDSKNAICFVSEVSNPSEFGVVELDSKGLTLRIIEKPKDFISNVALSGLYMFPNDVFKIVKKIVPSVRGELEIVDLLNSYIPEGRLITRFWSRGTAWLDTGTPHRLLEAGSFVQILQERQGLLIGSPDEVAWRLGLINSEKLSENAMALKGSDYGKKLLTLI</sequence>
<accession>A0A6J6R5K8</accession>
<keyword evidence="6" id="KW-0479">Metal-binding</keyword>
<evidence type="ECO:0000313" key="17">
    <source>
        <dbReference type="EMBL" id="CAB4968396.1"/>
    </source>
</evidence>
<dbReference type="GO" id="GO:0008879">
    <property type="term" value="F:glucose-1-phosphate thymidylyltransferase activity"/>
    <property type="evidence" value="ECO:0007669"/>
    <property type="project" value="UniProtKB-EC"/>
</dbReference>
<evidence type="ECO:0000313" key="16">
    <source>
        <dbReference type="EMBL" id="CAB4934305.1"/>
    </source>
</evidence>
<evidence type="ECO:0000256" key="8">
    <source>
        <dbReference type="ARBA" id="ARBA00049336"/>
    </source>
</evidence>
<evidence type="ECO:0000256" key="1">
    <source>
        <dbReference type="ARBA" id="ARBA00001946"/>
    </source>
</evidence>
<evidence type="ECO:0000256" key="3">
    <source>
        <dbReference type="ARBA" id="ARBA00012461"/>
    </source>
</evidence>
<reference evidence="12" key="1">
    <citation type="submission" date="2020-05" db="EMBL/GenBank/DDBJ databases">
        <authorList>
            <person name="Chiriac C."/>
            <person name="Salcher M."/>
            <person name="Ghai R."/>
            <person name="Kavagutti S V."/>
        </authorList>
    </citation>
    <scope>NUCLEOTIDE SEQUENCE</scope>
</reference>
<dbReference type="PANTHER" id="PTHR43532">
    <property type="entry name" value="GLUCOSE-1-PHOSPHATE THYMIDYLYLTRANSFERASE"/>
    <property type="match status" value="1"/>
</dbReference>
<dbReference type="AlphaFoldDB" id="A0A6J6R5K8"/>
<evidence type="ECO:0000313" key="18">
    <source>
        <dbReference type="EMBL" id="CAB5072276.1"/>
    </source>
</evidence>
<feature type="domain" description="Nucleotidyl transferase" evidence="9">
    <location>
        <begin position="3"/>
        <end position="237"/>
    </location>
</feature>
<evidence type="ECO:0000259" key="9">
    <source>
        <dbReference type="Pfam" id="PF00483"/>
    </source>
</evidence>
<dbReference type="InterPro" id="IPR005907">
    <property type="entry name" value="G1P_thy_trans_s"/>
</dbReference>
<dbReference type="PANTHER" id="PTHR43532:SF1">
    <property type="entry name" value="GLUCOSE-1-PHOSPHATE THYMIDYLYLTRANSFERASE 1"/>
    <property type="match status" value="1"/>
</dbReference>
<dbReference type="EMBL" id="CAFBNH010000001">
    <property type="protein sequence ID" value="CAB4934305.1"/>
    <property type="molecule type" value="Genomic_DNA"/>
</dbReference>
<dbReference type="SUPFAM" id="SSF53448">
    <property type="entry name" value="Nucleotide-diphospho-sugar transferases"/>
    <property type="match status" value="1"/>
</dbReference>
<dbReference type="Pfam" id="PF00483">
    <property type="entry name" value="NTP_transferase"/>
    <property type="match status" value="1"/>
</dbReference>
<evidence type="ECO:0000256" key="7">
    <source>
        <dbReference type="ARBA" id="ARBA00022842"/>
    </source>
</evidence>
<dbReference type="EMBL" id="CAFABH010000007">
    <property type="protein sequence ID" value="CAB4826033.1"/>
    <property type="molecule type" value="Genomic_DNA"/>
</dbReference>
<evidence type="ECO:0000256" key="5">
    <source>
        <dbReference type="ARBA" id="ARBA00022695"/>
    </source>
</evidence>
<dbReference type="EMBL" id="CAFBOC010000001">
    <property type="protein sequence ID" value="CAB4968396.1"/>
    <property type="molecule type" value="Genomic_DNA"/>
</dbReference>
<keyword evidence="7" id="KW-0460">Magnesium</keyword>
<evidence type="ECO:0000256" key="6">
    <source>
        <dbReference type="ARBA" id="ARBA00022723"/>
    </source>
</evidence>
<dbReference type="EMBL" id="CAESAE010000003">
    <property type="protein sequence ID" value="CAB4335477.1"/>
    <property type="molecule type" value="Genomic_DNA"/>
</dbReference>
<evidence type="ECO:0000256" key="4">
    <source>
        <dbReference type="ARBA" id="ARBA00022679"/>
    </source>
</evidence>
<evidence type="ECO:0000313" key="15">
    <source>
        <dbReference type="EMBL" id="CAB4855485.1"/>
    </source>
</evidence>
<dbReference type="InterPro" id="IPR005835">
    <property type="entry name" value="NTP_transferase_dom"/>
</dbReference>
<name>A0A6J6R5K8_9ZZZZ</name>
<evidence type="ECO:0000313" key="13">
    <source>
        <dbReference type="EMBL" id="CAB4778936.1"/>
    </source>
</evidence>
<comment type="similarity">
    <text evidence="2">Belongs to the glucose-1-phosphate thymidylyltransferase family.</text>
</comment>
<keyword evidence="4" id="KW-0808">Transferase</keyword>
<proteinExistence type="inferred from homology"/>